<evidence type="ECO:0000256" key="2">
    <source>
        <dbReference type="ARBA" id="ARBA00022692"/>
    </source>
</evidence>
<proteinExistence type="predicted"/>
<organism evidence="7 8">
    <name type="scientific">Cohnella faecalis</name>
    <dbReference type="NCBI Taxonomy" id="2315694"/>
    <lineage>
        <taxon>Bacteria</taxon>
        <taxon>Bacillati</taxon>
        <taxon>Bacillota</taxon>
        <taxon>Bacilli</taxon>
        <taxon>Bacillales</taxon>
        <taxon>Paenibacillaceae</taxon>
        <taxon>Cohnella</taxon>
    </lineage>
</organism>
<feature type="domain" description="Inositolphosphotransferase Aur1/Ipt1" evidence="6">
    <location>
        <begin position="87"/>
        <end position="251"/>
    </location>
</feature>
<dbReference type="OrthoDB" id="9775789at2"/>
<dbReference type="Proteomes" id="UP000266340">
    <property type="component" value="Unassembled WGS sequence"/>
</dbReference>
<evidence type="ECO:0000259" key="6">
    <source>
        <dbReference type="Pfam" id="PF14378"/>
    </source>
</evidence>
<dbReference type="PANTHER" id="PTHR31310:SF7">
    <property type="entry name" value="PA-PHOSPHATASE RELATED-FAMILY PROTEIN DDB_G0268928"/>
    <property type="match status" value="1"/>
</dbReference>
<feature type="transmembrane region" description="Helical" evidence="5">
    <location>
        <begin position="100"/>
        <end position="126"/>
    </location>
</feature>
<gene>
    <name evidence="7" type="ORF">D3H35_27710</name>
</gene>
<feature type="transmembrane region" description="Helical" evidence="5">
    <location>
        <begin position="133"/>
        <end position="154"/>
    </location>
</feature>
<feature type="transmembrane region" description="Helical" evidence="5">
    <location>
        <begin position="214"/>
        <end position="234"/>
    </location>
</feature>
<comment type="subcellular location">
    <subcellularLocation>
        <location evidence="1">Membrane</location>
        <topology evidence="1">Multi-pass membrane protein</topology>
    </subcellularLocation>
</comment>
<feature type="transmembrane region" description="Helical" evidence="5">
    <location>
        <begin position="240"/>
        <end position="261"/>
    </location>
</feature>
<keyword evidence="8" id="KW-1185">Reference proteome</keyword>
<dbReference type="InterPro" id="IPR026841">
    <property type="entry name" value="Aur1/Ipt1"/>
</dbReference>
<evidence type="ECO:0000256" key="3">
    <source>
        <dbReference type="ARBA" id="ARBA00022989"/>
    </source>
</evidence>
<accession>A0A398CNQ0</accession>
<reference evidence="7 8" key="1">
    <citation type="submission" date="2018-09" db="EMBL/GenBank/DDBJ databases">
        <title>Cohnella cavernae sp. nov., isolated from a karst cave.</title>
        <authorList>
            <person name="Zhu H."/>
        </authorList>
    </citation>
    <scope>NUCLEOTIDE SEQUENCE [LARGE SCALE GENOMIC DNA]</scope>
    <source>
        <strain evidence="7 8">K2E09-144</strain>
    </source>
</reference>
<evidence type="ECO:0000313" key="7">
    <source>
        <dbReference type="EMBL" id="RIE00534.1"/>
    </source>
</evidence>
<keyword evidence="2 5" id="KW-0812">Transmembrane</keyword>
<dbReference type="SUPFAM" id="SSF48317">
    <property type="entry name" value="Acid phosphatase/Vanadium-dependent haloperoxidase"/>
    <property type="match status" value="1"/>
</dbReference>
<dbReference type="GO" id="GO:0016020">
    <property type="term" value="C:membrane"/>
    <property type="evidence" value="ECO:0007669"/>
    <property type="project" value="UniProtKB-SubCell"/>
</dbReference>
<feature type="transmembrane region" description="Helical" evidence="5">
    <location>
        <begin position="47"/>
        <end position="63"/>
    </location>
</feature>
<evidence type="ECO:0000256" key="1">
    <source>
        <dbReference type="ARBA" id="ARBA00004141"/>
    </source>
</evidence>
<evidence type="ECO:0000256" key="5">
    <source>
        <dbReference type="SAM" id="Phobius"/>
    </source>
</evidence>
<dbReference type="CDD" id="cd03386">
    <property type="entry name" value="PAP2_Aur1_like"/>
    <property type="match status" value="1"/>
</dbReference>
<protein>
    <submittedName>
        <fullName evidence="7">Inositol phosphorylceramide synthase</fullName>
    </submittedName>
</protein>
<keyword evidence="4 5" id="KW-0472">Membrane</keyword>
<dbReference type="InterPro" id="IPR052185">
    <property type="entry name" value="IPC_Synthase-Related"/>
</dbReference>
<keyword evidence="3 5" id="KW-1133">Transmembrane helix</keyword>
<comment type="caution">
    <text evidence="7">The sequence shown here is derived from an EMBL/GenBank/DDBJ whole genome shotgun (WGS) entry which is preliminary data.</text>
</comment>
<dbReference type="AlphaFoldDB" id="A0A398CNQ0"/>
<dbReference type="Gene3D" id="1.20.144.10">
    <property type="entry name" value="Phosphatidic acid phosphatase type 2/haloperoxidase"/>
    <property type="match status" value="1"/>
</dbReference>
<evidence type="ECO:0000313" key="8">
    <source>
        <dbReference type="Proteomes" id="UP000266340"/>
    </source>
</evidence>
<dbReference type="EMBL" id="QXJM01000052">
    <property type="protein sequence ID" value="RIE00534.1"/>
    <property type="molecule type" value="Genomic_DNA"/>
</dbReference>
<dbReference type="InterPro" id="IPR036938">
    <property type="entry name" value="PAP2/HPO_sf"/>
</dbReference>
<name>A0A398CNQ0_9BACL</name>
<evidence type="ECO:0000256" key="4">
    <source>
        <dbReference type="ARBA" id="ARBA00023136"/>
    </source>
</evidence>
<dbReference type="PANTHER" id="PTHR31310">
    <property type="match status" value="1"/>
</dbReference>
<feature type="transmembrane region" description="Helical" evidence="5">
    <location>
        <begin position="6"/>
        <end position="26"/>
    </location>
</feature>
<dbReference type="RefSeq" id="WP_119152354.1">
    <property type="nucleotide sequence ID" value="NZ_JBHSOV010000006.1"/>
</dbReference>
<sequence length="285" mass="32472">MILFQSMSSVTMWSALTVTILIWYGTSRQPFGTAYLLLRSLATSRKYLLFFVSMSAILMLNKNELKLERHFDVSYDLTKTLTGWEGSWHAGFQSFLHSDWLTAVCVFFYVVVFQSVMIASIGVYTADRNLKMYYSFCIALLLNYCIAVPFYLFVPVNEVWFAEPQVRFLMLDSFPTFEHAYRSLSGLDNCFPSLHTSISVTMALIASRSGNRRWMIFAWINAGIIILSIFYLGIHWMTDMLAGCALSVFAATIGLKIGAWADRTSPDPLLRRKKSKMQTSRSLGS</sequence>
<dbReference type="Pfam" id="PF14378">
    <property type="entry name" value="PAP2_3"/>
    <property type="match status" value="1"/>
</dbReference>